<dbReference type="InterPro" id="IPR036746">
    <property type="entry name" value="TT1725-like_sf"/>
</dbReference>
<sequence>MVGTVRLELHIAHSQSLKDKRAVVKSLISQLRNKFNVSAAETAYLEQWQRTEIVVAAVDNEMAFLQKELNAVVRLVEIAPGVELIAVDTDYCD</sequence>
<dbReference type="RefSeq" id="WP_122916496.1">
    <property type="nucleotide sequence ID" value="NZ_RHHQ01000004.1"/>
</dbReference>
<dbReference type="Gene3D" id="3.30.70.1120">
    <property type="entry name" value="TT1725-like"/>
    <property type="match status" value="1"/>
</dbReference>
<dbReference type="PANTHER" id="PTHR36441">
    <property type="entry name" value="HYPOTHETICAL CYTOSOLIC PROTEIN"/>
    <property type="match status" value="1"/>
</dbReference>
<proteinExistence type="predicted"/>
<dbReference type="EMBL" id="RHHQ01000004">
    <property type="protein sequence ID" value="RNB91834.1"/>
    <property type="molecule type" value="Genomic_DNA"/>
</dbReference>
<organism evidence="1 2">
    <name type="scientific">Brevibacillus fluminis</name>
    <dbReference type="NCBI Taxonomy" id="511487"/>
    <lineage>
        <taxon>Bacteria</taxon>
        <taxon>Bacillati</taxon>
        <taxon>Bacillota</taxon>
        <taxon>Bacilli</taxon>
        <taxon>Bacillales</taxon>
        <taxon>Paenibacillaceae</taxon>
        <taxon>Brevibacillus</taxon>
    </lineage>
</organism>
<name>A0A3M8DV81_9BACL</name>
<protein>
    <submittedName>
        <fullName evidence="1">DUF503 domain-containing protein</fullName>
    </submittedName>
</protein>
<dbReference type="AlphaFoldDB" id="A0A3M8DV81"/>
<accession>A0A3M8DV81</accession>
<reference evidence="1 2" key="1">
    <citation type="submission" date="2018-10" db="EMBL/GenBank/DDBJ databases">
        <title>Phylogenomics of Brevibacillus.</title>
        <authorList>
            <person name="Dunlap C."/>
        </authorList>
    </citation>
    <scope>NUCLEOTIDE SEQUENCE [LARGE SCALE GENOMIC DNA]</scope>
    <source>
        <strain evidence="1 2">JCM 15716</strain>
    </source>
</reference>
<dbReference type="PANTHER" id="PTHR36441:SF1">
    <property type="entry name" value="DUF503 DOMAIN-CONTAINING PROTEIN"/>
    <property type="match status" value="1"/>
</dbReference>
<comment type="caution">
    <text evidence="1">The sequence shown here is derived from an EMBL/GenBank/DDBJ whole genome shotgun (WGS) entry which is preliminary data.</text>
</comment>
<dbReference type="SUPFAM" id="SSF103007">
    <property type="entry name" value="Hypothetical protein TT1725"/>
    <property type="match status" value="1"/>
</dbReference>
<evidence type="ECO:0000313" key="2">
    <source>
        <dbReference type="Proteomes" id="UP000271031"/>
    </source>
</evidence>
<dbReference type="InterPro" id="IPR007546">
    <property type="entry name" value="DUF503"/>
</dbReference>
<gene>
    <name evidence="1" type="ORF">EDM56_03530</name>
</gene>
<keyword evidence="2" id="KW-1185">Reference proteome</keyword>
<dbReference type="Proteomes" id="UP000271031">
    <property type="component" value="Unassembled WGS sequence"/>
</dbReference>
<dbReference type="OrthoDB" id="9809023at2"/>
<dbReference type="Pfam" id="PF04456">
    <property type="entry name" value="DUF503"/>
    <property type="match status" value="1"/>
</dbReference>
<evidence type="ECO:0000313" key="1">
    <source>
        <dbReference type="EMBL" id="RNB91834.1"/>
    </source>
</evidence>